<dbReference type="PANTHER" id="PTHR35598">
    <property type="entry name" value="ENDOTOXIN_N DOMAIN-CONTAINING PROTEIN"/>
    <property type="match status" value="1"/>
</dbReference>
<gene>
    <name evidence="2" type="ORF">DDB_G0270366</name>
</gene>
<evidence type="ECO:0008006" key="4">
    <source>
        <dbReference type="Google" id="ProtNLM"/>
    </source>
</evidence>
<dbReference type="InParanoid" id="Q55BT7"/>
<dbReference type="Gene3D" id="1.20.190.10">
    <property type="entry name" value="Pesticidal crystal protein, N-terminal domain"/>
    <property type="match status" value="1"/>
</dbReference>
<dbReference type="PANTHER" id="PTHR35598:SF2">
    <property type="entry name" value="PESTICIDAL CRYSTAL PROTEIN N-TERMINAL DOMAIN-CONTAINING PROTEIN"/>
    <property type="match status" value="1"/>
</dbReference>
<proteinExistence type="predicted"/>
<dbReference type="HOGENOM" id="CLU_529399_0_0_1"/>
<dbReference type="GO" id="GO:0090729">
    <property type="term" value="F:toxin activity"/>
    <property type="evidence" value="ECO:0007669"/>
    <property type="project" value="InterPro"/>
</dbReference>
<dbReference type="GO" id="GO:0007618">
    <property type="term" value="P:mating"/>
    <property type="evidence" value="ECO:0000270"/>
    <property type="project" value="dictyBase"/>
</dbReference>
<feature type="signal peptide" evidence="1">
    <location>
        <begin position="1"/>
        <end position="23"/>
    </location>
</feature>
<dbReference type="Proteomes" id="UP000002195">
    <property type="component" value="Unassembled WGS sequence"/>
</dbReference>
<evidence type="ECO:0000256" key="1">
    <source>
        <dbReference type="SAM" id="SignalP"/>
    </source>
</evidence>
<dbReference type="InterPro" id="IPR036716">
    <property type="entry name" value="Pest_crys_N_sf"/>
</dbReference>
<dbReference type="EMBL" id="AAFI02000005">
    <property type="protein sequence ID" value="EAL72533.1"/>
    <property type="molecule type" value="Genomic_DNA"/>
</dbReference>
<evidence type="ECO:0000313" key="3">
    <source>
        <dbReference type="Proteomes" id="UP000002195"/>
    </source>
</evidence>
<dbReference type="GeneID" id="8617717"/>
<dbReference type="SMR" id="Q55BT7"/>
<accession>Q55BT7</accession>
<keyword evidence="3" id="KW-1185">Reference proteome</keyword>
<dbReference type="SUPFAM" id="SSF56849">
    <property type="entry name" value="delta-Endotoxin (insectocide), N-terminal domain"/>
    <property type="match status" value="1"/>
</dbReference>
<dbReference type="PaxDb" id="44689-DDB0231732"/>
<protein>
    <recommendedName>
        <fullName evidence="4">Pesticidal crystal protein N-terminal domain-containing protein</fullName>
    </recommendedName>
</protein>
<reference evidence="2 3" key="1">
    <citation type="journal article" date="2005" name="Nature">
        <title>The genome of the social amoeba Dictyostelium discoideum.</title>
        <authorList>
            <consortium name="The Dictyostelium discoideum Sequencing Consortium"/>
            <person name="Eichinger L."/>
            <person name="Pachebat J.A."/>
            <person name="Glockner G."/>
            <person name="Rajandream M.A."/>
            <person name="Sucgang R."/>
            <person name="Berriman M."/>
            <person name="Song J."/>
            <person name="Olsen R."/>
            <person name="Szafranski K."/>
            <person name="Xu Q."/>
            <person name="Tunggal B."/>
            <person name="Kummerfeld S."/>
            <person name="Madera M."/>
            <person name="Konfortov B.A."/>
            <person name="Rivero F."/>
            <person name="Bankier A.T."/>
            <person name="Lehmann R."/>
            <person name="Hamlin N."/>
            <person name="Davies R."/>
            <person name="Gaudet P."/>
            <person name="Fey P."/>
            <person name="Pilcher K."/>
            <person name="Chen G."/>
            <person name="Saunders D."/>
            <person name="Sodergren E."/>
            <person name="Davis P."/>
            <person name="Kerhornou A."/>
            <person name="Nie X."/>
            <person name="Hall N."/>
            <person name="Anjard C."/>
            <person name="Hemphill L."/>
            <person name="Bason N."/>
            <person name="Farbrother P."/>
            <person name="Desany B."/>
            <person name="Just E."/>
            <person name="Morio T."/>
            <person name="Rost R."/>
            <person name="Churcher C."/>
            <person name="Cooper J."/>
            <person name="Haydock S."/>
            <person name="van Driessche N."/>
            <person name="Cronin A."/>
            <person name="Goodhead I."/>
            <person name="Muzny D."/>
            <person name="Mourier T."/>
            <person name="Pain A."/>
            <person name="Lu M."/>
            <person name="Harper D."/>
            <person name="Lindsay R."/>
            <person name="Hauser H."/>
            <person name="James K."/>
            <person name="Quiles M."/>
            <person name="Madan Babu M."/>
            <person name="Saito T."/>
            <person name="Buchrieser C."/>
            <person name="Wardroper A."/>
            <person name="Felder M."/>
            <person name="Thangavelu M."/>
            <person name="Johnson D."/>
            <person name="Knights A."/>
            <person name="Loulseged H."/>
            <person name="Mungall K."/>
            <person name="Oliver K."/>
            <person name="Price C."/>
            <person name="Quail M.A."/>
            <person name="Urushihara H."/>
            <person name="Hernandez J."/>
            <person name="Rabbinowitsch E."/>
            <person name="Steffen D."/>
            <person name="Sanders M."/>
            <person name="Ma J."/>
            <person name="Kohara Y."/>
            <person name="Sharp S."/>
            <person name="Simmonds M."/>
            <person name="Spiegler S."/>
            <person name="Tivey A."/>
            <person name="Sugano S."/>
            <person name="White B."/>
            <person name="Walker D."/>
            <person name="Woodward J."/>
            <person name="Winckler T."/>
            <person name="Tanaka Y."/>
            <person name="Shaulsky G."/>
            <person name="Schleicher M."/>
            <person name="Weinstock G."/>
            <person name="Rosenthal A."/>
            <person name="Cox E.C."/>
            <person name="Chisholm R.L."/>
            <person name="Gibbs R."/>
            <person name="Loomis W.F."/>
            <person name="Platzer M."/>
            <person name="Kay R.R."/>
            <person name="Williams J."/>
            <person name="Dear P.H."/>
            <person name="Noegel A.A."/>
            <person name="Barrell B."/>
            <person name="Kuspa A."/>
        </authorList>
    </citation>
    <scope>NUCLEOTIDE SEQUENCE [LARGE SCALE GENOMIC DNA]</scope>
    <source>
        <strain evidence="2 3">AX4</strain>
    </source>
</reference>
<dbReference type="AlphaFoldDB" id="Q55BT7"/>
<sequence length="515" mass="59421">MKKVIFLSLIVFLCLLLLPSNDAHLVNDPTLPDYIGLVRGGICSIPVYGAAIDSCLYFVFNLFYPKQPEEPKVTMKEFNERMEFMAKDMKIYTNRAINASVLQTCRYQFKTLKKSSDNYMDMLNIWKKEFGATGLTTEETKNNLPPVFYVFLSKLEDCLIQFSDPTRISLLAKLYIDTAVLYSALLRDANYNGISMGLHPGIVNGTNKDIIFSAKIRLHSLEVFSNYMIILPQILIQNDNRCATNSNGNWRCNDKFPVPDWSGTISLFLYSDVTRYDRDVVYKPTSTSSTGERISWERGDNTQKGDSGTIIIRDFADVGRNIKKGVVWTLPYERPQQSFDFLTGCYGIYVQSYPYRKYVSDDAVDITFVATENQPNYDIAFIQSFLLSKPNNQVKIRIYYSYHLNKTYEYIPNNFQLKVIKTNSNGYELNKIRRILASGSDDLYYLNKTYSFHTQGSSKNLVTRLTFHQNRSYQLYDRFVFETPKFDVGKDFSVILLPISRFSIHLFSIEVISDK</sequence>
<evidence type="ECO:0000313" key="2">
    <source>
        <dbReference type="EMBL" id="EAL72533.1"/>
    </source>
</evidence>
<name>Q55BT7_DICDI</name>
<feature type="chain" id="PRO_5004249797" description="Pesticidal crystal protein N-terminal domain-containing protein" evidence="1">
    <location>
        <begin position="24"/>
        <end position="515"/>
    </location>
</feature>
<organism evidence="2 3">
    <name type="scientific">Dictyostelium discoideum</name>
    <name type="common">Social amoeba</name>
    <dbReference type="NCBI Taxonomy" id="44689"/>
    <lineage>
        <taxon>Eukaryota</taxon>
        <taxon>Amoebozoa</taxon>
        <taxon>Evosea</taxon>
        <taxon>Eumycetozoa</taxon>
        <taxon>Dictyostelia</taxon>
        <taxon>Dictyosteliales</taxon>
        <taxon>Dictyosteliaceae</taxon>
        <taxon>Dictyostelium</taxon>
    </lineage>
</organism>
<dbReference type="VEuPathDB" id="AmoebaDB:DDB_G0270366"/>
<dbReference type="eggNOG" id="ENOG502RIEX">
    <property type="taxonomic scope" value="Eukaryota"/>
</dbReference>
<comment type="caution">
    <text evidence="2">The sequence shown here is derived from an EMBL/GenBank/DDBJ whole genome shotgun (WGS) entry which is preliminary data.</text>
</comment>
<keyword evidence="1" id="KW-0732">Signal</keyword>
<dbReference type="RefSeq" id="XP_646744.1">
    <property type="nucleotide sequence ID" value="XM_641652.1"/>
</dbReference>
<dbReference type="dictyBase" id="DDB_G0270366"/>
<dbReference type="KEGG" id="ddi:DDB_G0270366"/>